<feature type="compositionally biased region" description="Acidic residues" evidence="1">
    <location>
        <begin position="422"/>
        <end position="459"/>
    </location>
</feature>
<feature type="compositionally biased region" description="Polar residues" evidence="1">
    <location>
        <begin position="953"/>
        <end position="962"/>
    </location>
</feature>
<feature type="compositionally biased region" description="Low complexity" evidence="1">
    <location>
        <begin position="1032"/>
        <end position="1045"/>
    </location>
</feature>
<feature type="compositionally biased region" description="Low complexity" evidence="1">
    <location>
        <begin position="1205"/>
        <end position="1216"/>
    </location>
</feature>
<feature type="region of interest" description="Disordered" evidence="1">
    <location>
        <begin position="242"/>
        <end position="473"/>
    </location>
</feature>
<evidence type="ECO:0000256" key="1">
    <source>
        <dbReference type="SAM" id="MobiDB-lite"/>
    </source>
</evidence>
<feature type="compositionally biased region" description="Basic and acidic residues" evidence="1">
    <location>
        <begin position="1096"/>
        <end position="1119"/>
    </location>
</feature>
<feature type="region of interest" description="Disordered" evidence="1">
    <location>
        <begin position="132"/>
        <end position="228"/>
    </location>
</feature>
<gene>
    <name evidence="2" type="ORF">A0O28_0107860</name>
</gene>
<feature type="region of interest" description="Disordered" evidence="1">
    <location>
        <begin position="1032"/>
        <end position="1127"/>
    </location>
</feature>
<dbReference type="Proteomes" id="UP000191004">
    <property type="component" value="Unassembled WGS sequence"/>
</dbReference>
<protein>
    <recommendedName>
        <fullName evidence="4">ADF-H domain-containing protein</fullName>
    </recommendedName>
</protein>
<feature type="compositionally biased region" description="Acidic residues" evidence="1">
    <location>
        <begin position="818"/>
        <end position="828"/>
    </location>
</feature>
<feature type="region of interest" description="Disordered" evidence="1">
    <location>
        <begin position="952"/>
        <end position="1009"/>
    </location>
</feature>
<feature type="compositionally biased region" description="Basic and acidic residues" evidence="1">
    <location>
        <begin position="1187"/>
        <end position="1196"/>
    </location>
</feature>
<feature type="compositionally biased region" description="Low complexity" evidence="1">
    <location>
        <begin position="637"/>
        <end position="661"/>
    </location>
</feature>
<feature type="compositionally biased region" description="Basic and acidic residues" evidence="1">
    <location>
        <begin position="279"/>
        <end position="292"/>
    </location>
</feature>
<dbReference type="Gene3D" id="3.40.20.10">
    <property type="entry name" value="Severin"/>
    <property type="match status" value="1"/>
</dbReference>
<accession>A0A1T3CJ20</accession>
<feature type="compositionally biased region" description="Low complexity" evidence="1">
    <location>
        <begin position="773"/>
        <end position="794"/>
    </location>
</feature>
<feature type="compositionally biased region" description="Basic residues" evidence="1">
    <location>
        <begin position="355"/>
        <end position="367"/>
    </location>
</feature>
<feature type="compositionally biased region" description="Basic and acidic residues" evidence="1">
    <location>
        <begin position="662"/>
        <end position="672"/>
    </location>
</feature>
<feature type="compositionally biased region" description="Basic and acidic residues" evidence="1">
    <location>
        <begin position="368"/>
        <end position="387"/>
    </location>
</feature>
<dbReference type="InterPro" id="IPR029006">
    <property type="entry name" value="ADF-H/Gelsolin-like_dom_sf"/>
</dbReference>
<feature type="region of interest" description="Disordered" evidence="1">
    <location>
        <begin position="489"/>
        <end position="593"/>
    </location>
</feature>
<feature type="compositionally biased region" description="Low complexity" evidence="1">
    <location>
        <begin position="1229"/>
        <end position="1250"/>
    </location>
</feature>
<evidence type="ECO:0000313" key="2">
    <source>
        <dbReference type="EMBL" id="OPB41089.1"/>
    </source>
</evidence>
<evidence type="ECO:0000313" key="3">
    <source>
        <dbReference type="Proteomes" id="UP000191004"/>
    </source>
</evidence>
<feature type="region of interest" description="Disordered" evidence="1">
    <location>
        <begin position="607"/>
        <end position="872"/>
    </location>
</feature>
<reference evidence="2 3" key="1">
    <citation type="submission" date="2016-04" db="EMBL/GenBank/DDBJ databases">
        <title>Multiple horizontal gene transfer events from other fungi enriched the ability of the initially mycotrophic fungus Trichoderma (Ascomycota) to feed on dead plant biomass.</title>
        <authorList>
            <person name="Atanasova L."/>
            <person name="Chenthamara K."/>
            <person name="Zhang J."/>
            <person name="Grujic M."/>
            <person name="Henrissat B."/>
            <person name="Kuo A."/>
            <person name="Aertz A."/>
            <person name="Salamov A."/>
            <person name="Lipzen A."/>
            <person name="Labutti K."/>
            <person name="Barry K."/>
            <person name="Miao Y."/>
            <person name="Rahimi M.J."/>
            <person name="Shen Q."/>
            <person name="Grigoriev I.V."/>
            <person name="Kubicek C.P."/>
            <person name="Druzhinina I.S."/>
        </authorList>
    </citation>
    <scope>NUCLEOTIDE SEQUENCE [LARGE SCALE GENOMIC DNA]</scope>
    <source>
        <strain evidence="2 3">NJAU 4742</strain>
    </source>
</reference>
<proteinExistence type="predicted"/>
<feature type="compositionally biased region" description="Low complexity" evidence="1">
    <location>
        <begin position="607"/>
        <end position="619"/>
    </location>
</feature>
<feature type="region of interest" description="Disordered" evidence="1">
    <location>
        <begin position="1141"/>
        <end position="1252"/>
    </location>
</feature>
<feature type="compositionally biased region" description="Polar residues" evidence="1">
    <location>
        <begin position="1141"/>
        <end position="1170"/>
    </location>
</feature>
<feature type="compositionally biased region" description="Basic and acidic residues" evidence="1">
    <location>
        <begin position="552"/>
        <end position="561"/>
    </location>
</feature>
<organism evidence="2 3">
    <name type="scientific">Trichoderma guizhouense</name>
    <dbReference type="NCBI Taxonomy" id="1491466"/>
    <lineage>
        <taxon>Eukaryota</taxon>
        <taxon>Fungi</taxon>
        <taxon>Dikarya</taxon>
        <taxon>Ascomycota</taxon>
        <taxon>Pezizomycotina</taxon>
        <taxon>Sordariomycetes</taxon>
        <taxon>Hypocreomycetidae</taxon>
        <taxon>Hypocreales</taxon>
        <taxon>Hypocreaceae</taxon>
        <taxon>Trichoderma</taxon>
    </lineage>
</organism>
<keyword evidence="3" id="KW-1185">Reference proteome</keyword>
<comment type="caution">
    <text evidence="2">The sequence shown here is derived from an EMBL/GenBank/DDBJ whole genome shotgun (WGS) entry which is preliminary data.</text>
</comment>
<feature type="compositionally biased region" description="Low complexity" evidence="1">
    <location>
        <begin position="297"/>
        <end position="310"/>
    </location>
</feature>
<feature type="compositionally biased region" description="Polar residues" evidence="1">
    <location>
        <begin position="495"/>
        <end position="534"/>
    </location>
</feature>
<dbReference type="SUPFAM" id="SSF55753">
    <property type="entry name" value="Actin depolymerizing proteins"/>
    <property type="match status" value="1"/>
</dbReference>
<dbReference type="OrthoDB" id="74412at2759"/>
<dbReference type="CDD" id="cd11282">
    <property type="entry name" value="ADF_coactosin_like"/>
    <property type="match status" value="1"/>
</dbReference>
<sequence>MSLNGLDDPKIVEAHEAGVAEPGGWFLLKYSSRDEVELLEKGNGGIVEIRNAIAGFEEESPLYGFLRYRRRNVIVKYLPEDCSRLIQARVAVHFNAVCERFSPYDTIFEISTAAELRDTKLSAACSLHAASGSTASSTSSRRRRLVEIAEEEEEDQRSSKRQSVLESDDGRPRTPGGQSTAGDEVKLNSELASSPEHSKFAASTTSEVPKFLGIPDAPPSPTRSVDTTDSYNYYLTSKPKVKLAARPAADGAKASGNFRPVSSLPAGYRFGKGQKKGKGKDGDSASLIHEEIPEMEPPANTTTTTPAAAPEDSLGITGDASRPTTSTGPAADTLSVLSVPAMPTKPTITPEKARLMKAMKLRQKKKKQQEQQKQKQKDTPGAEDKDTITGGTESAVDIPGPEDKNTITDLEYAVDAAIESHDNDDDDGLDGEEANAQEDEEKSNTQEDEDKSNTQEDEEKQGAEDGTAVSISQADSGVVLDSLSSSVQIDEVSEGTLTSSVQIDQLSEGTTLTSSVQIDQVSEGTRSESPAVTSSERDEETAASSLSDSTDETVHAAKNLDEVDAVTLGDEEAQKPAAPSASEDEGRVAEDNASGSLLPAAIITAAADSSSSAVDASSSLKEDESTATIQTRETETETGSSSAAAMESNEEIAAGAANKGSAKAETEKEKKGIAVPISKFSANIPTSRAPPAASLSGMGSGAGEIPPVHAPAGPGATPGDVAQATETEDKGELEAEVASPPSSIPILSTQTTAAMEEEADLHLVQQTSPSDEAIPTPSRAAAAATASDNTTAAPDEPEPQSRSKRAAGNLAPIRTDLGDNDDANDDDAALLVQETETQATDDDALKDTDNKPMVATKSPLTPVFPSAPIANGPLGARAPQAQTQAHTVRTVSNPVRGNFIAPTDVTQSTARSLSSGAAFLHKVTQQQSASLATMKPNVGSSISQRIKALEKLSATSGDQSRPVSRERPSSTFFAVQKRDTSRPPSVVDRTKSLKGRAASPTPSHQDDAFFEGRVRLQRSGSVVSRVSMFEPLASASSPPSGLAPGTQSRGRPESVAITTKIIRDPSLQQSLSGYELPKDASDYGYQSPTDHHHHRGIDDGSSERRSRSLERGGEDDMGRRSSLNAVKGFFKDPRKTVTVSTNMRHAIVSRTTTQSPSTASHRLSMSSRRSITFDRDISSVTEDSFSGDDKSSEKKTSRAGRFMRKLSSFSSGIKSSKTNKAPSADESRNNASVNRQQQQQQPSAAPPAAATNAGEASIVSDLGDVNVQFPDSLLWKRRNLVLDSAGNIILSALPAQSSRTAVGTKTYHMSKFRQPEVPDVDAQELPNSVVLNFVEGTGIQLACEDRTGQMNVLHVLQAAHANHSR</sequence>
<evidence type="ECO:0008006" key="4">
    <source>
        <dbReference type="Google" id="ProtNLM"/>
    </source>
</evidence>
<name>A0A1T3CJ20_9HYPO</name>
<dbReference type="EMBL" id="LVVK01000016">
    <property type="protein sequence ID" value="OPB41089.1"/>
    <property type="molecule type" value="Genomic_DNA"/>
</dbReference>